<dbReference type="InterPro" id="IPR038765">
    <property type="entry name" value="Papain-like_cys_pep_sf"/>
</dbReference>
<evidence type="ECO:0000256" key="1">
    <source>
        <dbReference type="ARBA" id="ARBA00007623"/>
    </source>
</evidence>
<dbReference type="AlphaFoldDB" id="A0A7N4PNC3"/>
<dbReference type="PRINTS" id="PR00704">
    <property type="entry name" value="CALPAIN"/>
</dbReference>
<evidence type="ECO:0000313" key="5">
    <source>
        <dbReference type="Proteomes" id="UP000007648"/>
    </source>
</evidence>
<dbReference type="Proteomes" id="UP000007648">
    <property type="component" value="Unassembled WGS sequence"/>
</dbReference>
<dbReference type="GO" id="GO:0004198">
    <property type="term" value="F:calcium-dependent cysteine-type endopeptidase activity"/>
    <property type="evidence" value="ECO:0007669"/>
    <property type="project" value="InterPro"/>
</dbReference>
<reference evidence="4" key="2">
    <citation type="submission" date="2025-08" db="UniProtKB">
        <authorList>
            <consortium name="Ensembl"/>
        </authorList>
    </citation>
    <scope>IDENTIFICATION</scope>
</reference>
<evidence type="ECO:0000256" key="2">
    <source>
        <dbReference type="PROSITE-ProRule" id="PRU00239"/>
    </source>
</evidence>
<protein>
    <recommendedName>
        <fullName evidence="3">Calpain catalytic domain-containing protein</fullName>
    </recommendedName>
</protein>
<dbReference type="InterPro" id="IPR022684">
    <property type="entry name" value="Calpain_cysteine_protease"/>
</dbReference>
<comment type="caution">
    <text evidence="2">Lacks conserved residue(s) required for the propagation of feature annotation.</text>
</comment>
<dbReference type="GO" id="GO:0005737">
    <property type="term" value="C:cytoplasm"/>
    <property type="evidence" value="ECO:0007669"/>
    <property type="project" value="TreeGrafter"/>
</dbReference>
<proteinExistence type="inferred from homology"/>
<evidence type="ECO:0000313" key="4">
    <source>
        <dbReference type="Ensembl" id="ENSSHAP00000041089.1"/>
    </source>
</evidence>
<dbReference type="GeneTree" id="ENSGT00940000160921"/>
<reference evidence="4" key="3">
    <citation type="submission" date="2025-09" db="UniProtKB">
        <authorList>
            <consortium name="Ensembl"/>
        </authorList>
    </citation>
    <scope>IDENTIFICATION</scope>
</reference>
<dbReference type="InParanoid" id="A0A7N4PNC3"/>
<sequence>MFHDHMRPQYSNTMDNIIRFKNQDFISLRNWCLRNGRLFEDDMFPANNSAIGQRLLKEKDIESPEWKRPKELLGTEFPHFILDGISKFDIRQGKAGKIMAFSFPGMDSEA</sequence>
<accession>A0A7N4PNC3</accession>
<dbReference type="InterPro" id="IPR001300">
    <property type="entry name" value="Peptidase_C2_calpain_cat"/>
</dbReference>
<dbReference type="PANTHER" id="PTHR10183">
    <property type="entry name" value="CALPAIN"/>
    <property type="match status" value="1"/>
</dbReference>
<feature type="domain" description="Calpain catalytic" evidence="3">
    <location>
        <begin position="38"/>
        <end position="97"/>
    </location>
</feature>
<dbReference type="SUPFAM" id="SSF54001">
    <property type="entry name" value="Cysteine proteinases"/>
    <property type="match status" value="1"/>
</dbReference>
<evidence type="ECO:0000259" key="3">
    <source>
        <dbReference type="PROSITE" id="PS50203"/>
    </source>
</evidence>
<reference evidence="4 5" key="1">
    <citation type="journal article" date="2011" name="Proc. Natl. Acad. Sci. U.S.A.">
        <title>Genetic diversity and population structure of the endangered marsupial Sarcophilus harrisii (Tasmanian devil).</title>
        <authorList>
            <person name="Miller W."/>
            <person name="Hayes V.M."/>
            <person name="Ratan A."/>
            <person name="Petersen D.C."/>
            <person name="Wittekindt N.E."/>
            <person name="Miller J."/>
            <person name="Walenz B."/>
            <person name="Knight J."/>
            <person name="Qi J."/>
            <person name="Zhao F."/>
            <person name="Wang Q."/>
            <person name="Bedoya-Reina O.C."/>
            <person name="Katiyar N."/>
            <person name="Tomsho L.P."/>
            <person name="Kasson L.M."/>
            <person name="Hardie R.A."/>
            <person name="Woodbridge P."/>
            <person name="Tindall E.A."/>
            <person name="Bertelsen M.F."/>
            <person name="Dixon D."/>
            <person name="Pyecroft S."/>
            <person name="Helgen K.M."/>
            <person name="Lesk A.M."/>
            <person name="Pringle T.H."/>
            <person name="Patterson N."/>
            <person name="Zhang Y."/>
            <person name="Kreiss A."/>
            <person name="Woods G.M."/>
            <person name="Jones M.E."/>
            <person name="Schuster S.C."/>
        </authorList>
    </citation>
    <scope>NUCLEOTIDE SEQUENCE [LARGE SCALE GENOMIC DNA]</scope>
</reference>
<dbReference type="PROSITE" id="PS50203">
    <property type="entry name" value="CALPAIN_CAT"/>
    <property type="match status" value="1"/>
</dbReference>
<comment type="similarity">
    <text evidence="1">Belongs to the peptidase C2 family.</text>
</comment>
<dbReference type="PANTHER" id="PTHR10183:SF333">
    <property type="entry name" value="CALPAIN-13"/>
    <property type="match status" value="1"/>
</dbReference>
<organism evidence="4 5">
    <name type="scientific">Sarcophilus harrisii</name>
    <name type="common">Tasmanian devil</name>
    <name type="synonym">Sarcophilus laniarius</name>
    <dbReference type="NCBI Taxonomy" id="9305"/>
    <lineage>
        <taxon>Eukaryota</taxon>
        <taxon>Metazoa</taxon>
        <taxon>Chordata</taxon>
        <taxon>Craniata</taxon>
        <taxon>Vertebrata</taxon>
        <taxon>Euteleostomi</taxon>
        <taxon>Mammalia</taxon>
        <taxon>Metatheria</taxon>
        <taxon>Dasyuromorphia</taxon>
        <taxon>Dasyuridae</taxon>
        <taxon>Sarcophilus</taxon>
    </lineage>
</organism>
<dbReference type="Pfam" id="PF00648">
    <property type="entry name" value="Peptidase_C2"/>
    <property type="match status" value="1"/>
</dbReference>
<dbReference type="GO" id="GO:0006508">
    <property type="term" value="P:proteolysis"/>
    <property type="evidence" value="ECO:0007669"/>
    <property type="project" value="InterPro"/>
</dbReference>
<name>A0A7N4PNC3_SARHA</name>
<dbReference type="Ensembl" id="ENSSHAT00000047534.1">
    <property type="protein sequence ID" value="ENSSHAP00000041089.1"/>
    <property type="gene ID" value="ENSSHAG00000026867.1"/>
</dbReference>
<keyword evidence="5" id="KW-1185">Reference proteome</keyword>